<dbReference type="Proteomes" id="UP000298517">
    <property type="component" value="Unassembled WGS sequence"/>
</dbReference>
<organism evidence="3 4">
    <name type="scientific">Gramella jeungdoensis</name>
    <dbReference type="NCBI Taxonomy" id="708091"/>
    <lineage>
        <taxon>Bacteria</taxon>
        <taxon>Pseudomonadati</taxon>
        <taxon>Bacteroidota</taxon>
        <taxon>Flavobacteriia</taxon>
        <taxon>Flavobacteriales</taxon>
        <taxon>Flavobacteriaceae</taxon>
        <taxon>Christiangramia</taxon>
    </lineage>
</organism>
<evidence type="ECO:0000313" key="4">
    <source>
        <dbReference type="Proteomes" id="UP000298517"/>
    </source>
</evidence>
<proteinExistence type="predicted"/>
<keyword evidence="1 3" id="KW-0808">Transferase</keyword>
<dbReference type="Pfam" id="PF00534">
    <property type="entry name" value="Glycos_transf_1"/>
    <property type="match status" value="1"/>
</dbReference>
<name>A0A4Y8AT70_9FLAO</name>
<dbReference type="GO" id="GO:0016757">
    <property type="term" value="F:glycosyltransferase activity"/>
    <property type="evidence" value="ECO:0007669"/>
    <property type="project" value="InterPro"/>
</dbReference>
<protein>
    <submittedName>
        <fullName evidence="3">Glycosyltransferase</fullName>
    </submittedName>
</protein>
<evidence type="ECO:0000313" key="3">
    <source>
        <dbReference type="EMBL" id="TEW75091.1"/>
    </source>
</evidence>
<reference evidence="3 4" key="1">
    <citation type="journal article" date="2011" name="J. Microbiol.">
        <title>Gramella jeungdoensis sp. nov., isolated from a solar saltern in Korea.</title>
        <authorList>
            <person name="Joung Y."/>
            <person name="Kim H."/>
            <person name="Jang T."/>
            <person name="Ahn T.S."/>
            <person name="Joh K."/>
        </authorList>
    </citation>
    <scope>NUCLEOTIDE SEQUENCE [LARGE SCALE GENOMIC DNA]</scope>
    <source>
        <strain evidence="3 4">KCTC 23123</strain>
    </source>
</reference>
<dbReference type="PANTHER" id="PTHR46401">
    <property type="entry name" value="GLYCOSYLTRANSFERASE WBBK-RELATED"/>
    <property type="match status" value="1"/>
</dbReference>
<gene>
    <name evidence="3" type="ORF">E2488_06100</name>
</gene>
<dbReference type="AlphaFoldDB" id="A0A4Y8AT70"/>
<dbReference type="SUPFAM" id="SSF53756">
    <property type="entry name" value="UDP-Glycosyltransferase/glycogen phosphorylase"/>
    <property type="match status" value="1"/>
</dbReference>
<dbReference type="GO" id="GO:0009103">
    <property type="term" value="P:lipopolysaccharide biosynthetic process"/>
    <property type="evidence" value="ECO:0007669"/>
    <property type="project" value="TreeGrafter"/>
</dbReference>
<dbReference type="RefSeq" id="WP_134247461.1">
    <property type="nucleotide sequence ID" value="NZ_SNQI01000002.1"/>
</dbReference>
<evidence type="ECO:0000256" key="1">
    <source>
        <dbReference type="ARBA" id="ARBA00022679"/>
    </source>
</evidence>
<comment type="caution">
    <text evidence="3">The sequence shown here is derived from an EMBL/GenBank/DDBJ whole genome shotgun (WGS) entry which is preliminary data.</text>
</comment>
<dbReference type="Gene3D" id="3.40.50.2000">
    <property type="entry name" value="Glycogen Phosphorylase B"/>
    <property type="match status" value="2"/>
</dbReference>
<accession>A0A4Y8AT70</accession>
<dbReference type="InterPro" id="IPR001296">
    <property type="entry name" value="Glyco_trans_1"/>
</dbReference>
<feature type="domain" description="Glycosyl transferase family 1" evidence="2">
    <location>
        <begin position="189"/>
        <end position="345"/>
    </location>
</feature>
<dbReference type="EMBL" id="SNQI01000002">
    <property type="protein sequence ID" value="TEW75091.1"/>
    <property type="molecule type" value="Genomic_DNA"/>
</dbReference>
<sequence>MKLIIVSVTNDLTTDQRVDKVCNTLSEMGFKVLLIGRKFKNSENLNRNYNTFRFKLLFNHGFLFYAEYNLRLFFKLFFTKKNILLSNDLDTLLPNFLISKIFKSKLVYDSHELFTEVPELNNRPFIKKFWLTLEKNILPHIKNCYTVNSEIAQIYTTKYNIPVNVIRNLAPKYYKKVHLESFAEKIKGAKKMLILQGAGINVDRGAEEAVEAMQYIENCILYIIGSGDVIGTLKNKIKDLNIEEKVFILPKMPYLELMKYTQIADLGLSLDKNTNLNYEFSLPNKIFDYIQAGTPLLVSNRKIIKEIVENNNIGKVIETHNPKEIATCISAIFKNKKLYSKWCQNLIKTANIYNWENESEHLKNIYNNLK</sequence>
<dbReference type="OrthoDB" id="9813214at2"/>
<dbReference type="PANTHER" id="PTHR46401:SF2">
    <property type="entry name" value="GLYCOSYLTRANSFERASE WBBK-RELATED"/>
    <property type="match status" value="1"/>
</dbReference>
<keyword evidence="4" id="KW-1185">Reference proteome</keyword>
<evidence type="ECO:0000259" key="2">
    <source>
        <dbReference type="Pfam" id="PF00534"/>
    </source>
</evidence>